<keyword evidence="1" id="KW-1133">Transmembrane helix</keyword>
<dbReference type="EMBL" id="JABEQJ010000004">
    <property type="protein sequence ID" value="MBB2159518.1"/>
    <property type="molecule type" value="Genomic_DNA"/>
</dbReference>
<keyword evidence="1" id="KW-0472">Membrane</keyword>
<dbReference type="RefSeq" id="WP_182996378.1">
    <property type="nucleotide sequence ID" value="NZ_JABEQJ010000004.1"/>
</dbReference>
<feature type="transmembrane region" description="Helical" evidence="1">
    <location>
        <begin position="146"/>
        <end position="170"/>
    </location>
</feature>
<dbReference type="AlphaFoldDB" id="A0A7W4IB23"/>
<proteinExistence type="predicted"/>
<sequence>MTSRALRRWRWLHKWSSVVCTLFLLVLCLTGLPLIFSAEIDDLLDPPPAAPVAARAMAAHVDETVRQAYHAWPGQRVRLAVFDADSARVVLHLSPHADDDFDRMHELAFDARTGALLRDGAPAGDAVMDTILQLHVRLFAGLPGELFLGVMGLVFVAAIVSGVALYAPFMRRLRFGDIRWRRSGRLRWLDLHNFLGIVTACWVLIVALTGFMNTLATPLFGLWQIRDVAPVLRPFAHDAPVIPATPLSAAMRAAEEAVPGMTTRFVTFPSHRNGSPDHYVVWTQGRSKLLSRFMTPVLVDATSGRIMFVGKMPWYLRFLEICRPLHFGDYGGLGLKCLWGVLDLATMVVLGSGLYLLLSRPRHPARLPDAGAHGLLEEEAA</sequence>
<protein>
    <submittedName>
        <fullName evidence="2">PepSY domain-containing protein</fullName>
    </submittedName>
</protein>
<accession>A0A7W4IB23</accession>
<gene>
    <name evidence="2" type="ORF">HLH48_04915</name>
</gene>
<evidence type="ECO:0000313" key="2">
    <source>
        <dbReference type="EMBL" id="MBB2159518.1"/>
    </source>
</evidence>
<dbReference type="Pfam" id="PF03929">
    <property type="entry name" value="PepSY_TM"/>
    <property type="match status" value="1"/>
</dbReference>
<feature type="transmembrane region" description="Helical" evidence="1">
    <location>
        <begin position="191"/>
        <end position="212"/>
    </location>
</feature>
<reference evidence="2 3" key="1">
    <citation type="submission" date="2020-04" db="EMBL/GenBank/DDBJ databases">
        <title>Description of novel Gluconacetobacter.</title>
        <authorList>
            <person name="Sombolestani A."/>
        </authorList>
    </citation>
    <scope>NUCLEOTIDE SEQUENCE [LARGE SCALE GENOMIC DNA]</scope>
    <source>
        <strain evidence="2 3">LMG 19747</strain>
    </source>
</reference>
<dbReference type="PANTHER" id="PTHR34219:SF3">
    <property type="entry name" value="BLL7967 PROTEIN"/>
    <property type="match status" value="1"/>
</dbReference>
<keyword evidence="1" id="KW-0812">Transmembrane</keyword>
<organism evidence="2 3">
    <name type="scientific">Gluconacetobacter sacchari</name>
    <dbReference type="NCBI Taxonomy" id="92759"/>
    <lineage>
        <taxon>Bacteria</taxon>
        <taxon>Pseudomonadati</taxon>
        <taxon>Pseudomonadota</taxon>
        <taxon>Alphaproteobacteria</taxon>
        <taxon>Acetobacterales</taxon>
        <taxon>Acetobacteraceae</taxon>
        <taxon>Gluconacetobacter</taxon>
    </lineage>
</organism>
<dbReference type="PANTHER" id="PTHR34219">
    <property type="entry name" value="IRON-REGULATED INNER MEMBRANE PROTEIN-RELATED"/>
    <property type="match status" value="1"/>
</dbReference>
<evidence type="ECO:0000313" key="3">
    <source>
        <dbReference type="Proteomes" id="UP000589085"/>
    </source>
</evidence>
<name>A0A7W4IB23_9PROT</name>
<feature type="transmembrane region" description="Helical" evidence="1">
    <location>
        <begin position="338"/>
        <end position="358"/>
    </location>
</feature>
<comment type="caution">
    <text evidence="2">The sequence shown here is derived from an EMBL/GenBank/DDBJ whole genome shotgun (WGS) entry which is preliminary data.</text>
</comment>
<evidence type="ECO:0000256" key="1">
    <source>
        <dbReference type="SAM" id="Phobius"/>
    </source>
</evidence>
<dbReference type="InterPro" id="IPR005625">
    <property type="entry name" value="PepSY-ass_TM"/>
</dbReference>
<dbReference type="Proteomes" id="UP000589085">
    <property type="component" value="Unassembled WGS sequence"/>
</dbReference>